<evidence type="ECO:0000256" key="3">
    <source>
        <dbReference type="SAM" id="Coils"/>
    </source>
</evidence>
<evidence type="ECO:0000256" key="1">
    <source>
        <dbReference type="ARBA" id="ARBA00004196"/>
    </source>
</evidence>
<evidence type="ECO:0000256" key="4">
    <source>
        <dbReference type="SAM" id="Phobius"/>
    </source>
</evidence>
<dbReference type="SUPFAM" id="SSF111369">
    <property type="entry name" value="HlyD-like secretion proteins"/>
    <property type="match status" value="3"/>
</dbReference>
<dbReference type="PANTHER" id="PTHR32347:SF29">
    <property type="entry name" value="UPF0194 MEMBRANE PROTEIN YBHG"/>
    <property type="match status" value="1"/>
</dbReference>
<evidence type="ECO:0000313" key="7">
    <source>
        <dbReference type="EMBL" id="MBC3536520.1"/>
    </source>
</evidence>
<evidence type="ECO:0000313" key="8">
    <source>
        <dbReference type="Proteomes" id="UP000606870"/>
    </source>
</evidence>
<dbReference type="Gene3D" id="2.40.50.100">
    <property type="match status" value="1"/>
</dbReference>
<protein>
    <submittedName>
        <fullName evidence="7">HlyD family secretion protein</fullName>
    </submittedName>
</protein>
<feature type="coiled-coil region" evidence="3">
    <location>
        <begin position="166"/>
        <end position="249"/>
    </location>
</feature>
<accession>A0ABR6VIJ1</accession>
<proteinExistence type="predicted"/>
<feature type="domain" description="Multidrug resistance protein MdtA-like alpha-helical hairpin" evidence="5">
    <location>
        <begin position="132"/>
        <end position="187"/>
    </location>
</feature>
<keyword evidence="4" id="KW-1133">Transmembrane helix</keyword>
<feature type="transmembrane region" description="Helical" evidence="4">
    <location>
        <begin position="7"/>
        <end position="27"/>
    </location>
</feature>
<name>A0ABR6VIJ1_9FIRM</name>
<dbReference type="EMBL" id="JACOGK010000009">
    <property type="protein sequence ID" value="MBC3536520.1"/>
    <property type="molecule type" value="Genomic_DNA"/>
</dbReference>
<reference evidence="7 8" key="1">
    <citation type="submission" date="2020-08" db="EMBL/GenBank/DDBJ databases">
        <authorList>
            <person name="Liu C."/>
            <person name="Sun Q."/>
        </authorList>
    </citation>
    <scope>NUCLEOTIDE SEQUENCE [LARGE SCALE GENOMIC DNA]</scope>
    <source>
        <strain evidence="7 8">NSJ-59</strain>
    </source>
</reference>
<dbReference type="Pfam" id="PF25917">
    <property type="entry name" value="BSH_RND"/>
    <property type="match status" value="1"/>
</dbReference>
<dbReference type="Gene3D" id="1.10.287.470">
    <property type="entry name" value="Helix hairpin bin"/>
    <property type="match status" value="1"/>
</dbReference>
<keyword evidence="4" id="KW-0472">Membrane</keyword>
<dbReference type="RefSeq" id="WP_186502676.1">
    <property type="nucleotide sequence ID" value="NZ_JACOGK010000009.1"/>
</dbReference>
<dbReference type="InterPro" id="IPR058625">
    <property type="entry name" value="MdtA-like_BSH"/>
</dbReference>
<keyword evidence="2 3" id="KW-0175">Coiled coil</keyword>
<organism evidence="7 8">
    <name type="scientific">Megasphaera hominis</name>
    <dbReference type="NCBI Taxonomy" id="159836"/>
    <lineage>
        <taxon>Bacteria</taxon>
        <taxon>Bacillati</taxon>
        <taxon>Bacillota</taxon>
        <taxon>Negativicutes</taxon>
        <taxon>Veillonellales</taxon>
        <taxon>Veillonellaceae</taxon>
        <taxon>Megasphaera</taxon>
    </lineage>
</organism>
<dbReference type="PANTHER" id="PTHR32347">
    <property type="entry name" value="EFFLUX SYSTEM COMPONENT YKNX-RELATED"/>
    <property type="match status" value="1"/>
</dbReference>
<feature type="domain" description="Multidrug resistance protein MdtA-like barrel-sandwich hybrid" evidence="6">
    <location>
        <begin position="55"/>
        <end position="272"/>
    </location>
</feature>
<comment type="caution">
    <text evidence="7">The sequence shown here is derived from an EMBL/GenBank/DDBJ whole genome shotgun (WGS) entry which is preliminary data.</text>
</comment>
<dbReference type="InterPro" id="IPR058624">
    <property type="entry name" value="MdtA-like_HH"/>
</dbReference>
<comment type="subcellular location">
    <subcellularLocation>
        <location evidence="1">Cell envelope</location>
    </subcellularLocation>
</comment>
<evidence type="ECO:0000259" key="6">
    <source>
        <dbReference type="Pfam" id="PF25917"/>
    </source>
</evidence>
<evidence type="ECO:0000256" key="2">
    <source>
        <dbReference type="ARBA" id="ARBA00023054"/>
    </source>
</evidence>
<keyword evidence="8" id="KW-1185">Reference proteome</keyword>
<dbReference type="Pfam" id="PF25876">
    <property type="entry name" value="HH_MFP_RND"/>
    <property type="match status" value="1"/>
</dbReference>
<dbReference type="InterPro" id="IPR050465">
    <property type="entry name" value="UPF0194_transport"/>
</dbReference>
<dbReference type="Proteomes" id="UP000606870">
    <property type="component" value="Unassembled WGS sequence"/>
</dbReference>
<keyword evidence="4" id="KW-0812">Transmembrane</keyword>
<gene>
    <name evidence="7" type="ORF">H8J70_04545</name>
</gene>
<sequence>MNIQPRAMKIGILFICVIILGGILLMFKGNDALAQAIRKKDGILTAEQVKVSFDSVSGRLISENVKEAQEVKKGDILMQLDSTDTDLSIQKTQAQIAQLDAQIRSMNGTIRIGYSQTDTQQEQSYRGIDAQRAAVTSAEATLRNAQIDYNRKSALLSQGAISRQDMDDSQKALEVAQAALEQQKQALSKLLGGAQDNGNTDSLQLPEIEEARQTNANKNNDVDALIAQKKQLETTLQELYVQKDRLTLRAPEDGKVLKIIAKQGEMITANTPVILLESKRYYYDIYVSEKQAAQLHEGEELTGTSVATGNPVRGTIRLITQAPEFANLKMTREKGQADLSAFQIRIYTDPGQDIMPGLTIEVKNDAFSKG</sequence>
<evidence type="ECO:0000259" key="5">
    <source>
        <dbReference type="Pfam" id="PF25876"/>
    </source>
</evidence>